<accession>X0W9V4</accession>
<gene>
    <name evidence="1" type="ORF">S01H1_40867</name>
</gene>
<feature type="non-terminal residue" evidence="1">
    <location>
        <position position="39"/>
    </location>
</feature>
<reference evidence="1" key="1">
    <citation type="journal article" date="2014" name="Front. Microbiol.">
        <title>High frequency of phylogenetically diverse reductive dehalogenase-homologous genes in deep subseafloor sedimentary metagenomes.</title>
        <authorList>
            <person name="Kawai M."/>
            <person name="Futagami T."/>
            <person name="Toyoda A."/>
            <person name="Takaki Y."/>
            <person name="Nishi S."/>
            <person name="Hori S."/>
            <person name="Arai W."/>
            <person name="Tsubouchi T."/>
            <person name="Morono Y."/>
            <person name="Uchiyama I."/>
            <person name="Ito T."/>
            <person name="Fujiyama A."/>
            <person name="Inagaki F."/>
            <person name="Takami H."/>
        </authorList>
    </citation>
    <scope>NUCLEOTIDE SEQUENCE</scope>
    <source>
        <strain evidence="1">Expedition CK06-06</strain>
    </source>
</reference>
<sequence length="39" mass="4427">MDMEYTRGTGAKVHYSRPKHIFTLTNKALYANLRANSGL</sequence>
<name>X0W9V4_9ZZZZ</name>
<comment type="caution">
    <text evidence="1">The sequence shown here is derived from an EMBL/GenBank/DDBJ whole genome shotgun (WGS) entry which is preliminary data.</text>
</comment>
<organism evidence="1">
    <name type="scientific">marine sediment metagenome</name>
    <dbReference type="NCBI Taxonomy" id="412755"/>
    <lineage>
        <taxon>unclassified sequences</taxon>
        <taxon>metagenomes</taxon>
        <taxon>ecological metagenomes</taxon>
    </lineage>
</organism>
<dbReference type="EMBL" id="BARS01025893">
    <property type="protein sequence ID" value="GAG09426.1"/>
    <property type="molecule type" value="Genomic_DNA"/>
</dbReference>
<dbReference type="AlphaFoldDB" id="X0W9V4"/>
<protein>
    <submittedName>
        <fullName evidence="1">Uncharacterized protein</fullName>
    </submittedName>
</protein>
<evidence type="ECO:0000313" key="1">
    <source>
        <dbReference type="EMBL" id="GAG09426.1"/>
    </source>
</evidence>
<proteinExistence type="predicted"/>